<dbReference type="Proteomes" id="UP000198668">
    <property type="component" value="Unassembled WGS sequence"/>
</dbReference>
<evidence type="ECO:0000313" key="2">
    <source>
        <dbReference type="Proteomes" id="UP000198668"/>
    </source>
</evidence>
<gene>
    <name evidence="1" type="ORF">SAMN04489868_10812</name>
</gene>
<dbReference type="OrthoDB" id="2456308at2"/>
<keyword evidence="2" id="KW-1185">Reference proteome</keyword>
<dbReference type="EMBL" id="FOQE01000008">
    <property type="protein sequence ID" value="SFH63810.1"/>
    <property type="molecule type" value="Genomic_DNA"/>
</dbReference>
<proteinExistence type="predicted"/>
<accession>A0A1I3BNR6</accession>
<dbReference type="RefSeq" id="WP_047390212.1">
    <property type="nucleotide sequence ID" value="NZ_FOQE01000008.1"/>
</dbReference>
<dbReference type="AlphaFoldDB" id="A0A1I3BNR6"/>
<name>A0A1I3BNR6_9LACT</name>
<organism evidence="1 2">
    <name type="scientific">Pisciglobus halotolerans</name>
    <dbReference type="NCBI Taxonomy" id="745365"/>
    <lineage>
        <taxon>Bacteria</taxon>
        <taxon>Bacillati</taxon>
        <taxon>Bacillota</taxon>
        <taxon>Bacilli</taxon>
        <taxon>Lactobacillales</taxon>
        <taxon>Carnobacteriaceae</taxon>
    </lineage>
</organism>
<sequence>MEDNFTDIPAGTPLDFDQLIFYLEQGREIEFTYKGVEYFISNSKKEGRALWSGDQKLSANFTTFNLEVLKNIKLQDKSLDDIFKTHKGFVQAVF</sequence>
<reference evidence="1 2" key="1">
    <citation type="submission" date="2016-10" db="EMBL/GenBank/DDBJ databases">
        <authorList>
            <person name="de Groot N.N."/>
        </authorList>
    </citation>
    <scope>NUCLEOTIDE SEQUENCE [LARGE SCALE GENOMIC DNA]</scope>
    <source>
        <strain evidence="1 2">DSM 27630</strain>
    </source>
</reference>
<protein>
    <submittedName>
        <fullName evidence="1">Uncharacterized protein</fullName>
    </submittedName>
</protein>
<evidence type="ECO:0000313" key="1">
    <source>
        <dbReference type="EMBL" id="SFH63810.1"/>
    </source>
</evidence>